<dbReference type="Proteomes" id="UP001501196">
    <property type="component" value="Unassembled WGS sequence"/>
</dbReference>
<dbReference type="SUPFAM" id="SSF49879">
    <property type="entry name" value="SMAD/FHA domain"/>
    <property type="match status" value="1"/>
</dbReference>
<evidence type="ECO:0000259" key="8">
    <source>
        <dbReference type="PROSITE" id="PS50006"/>
    </source>
</evidence>
<reference evidence="9 10" key="1">
    <citation type="journal article" date="2019" name="Int. J. Syst. Evol. Microbiol.">
        <title>The Global Catalogue of Microorganisms (GCM) 10K type strain sequencing project: providing services to taxonomists for standard genome sequencing and annotation.</title>
        <authorList>
            <consortium name="The Broad Institute Genomics Platform"/>
            <consortium name="The Broad Institute Genome Sequencing Center for Infectious Disease"/>
            <person name="Wu L."/>
            <person name="Ma J."/>
        </authorList>
    </citation>
    <scope>NUCLEOTIDE SEQUENCE [LARGE SCALE GENOMIC DNA]</scope>
    <source>
        <strain evidence="9 10">JCM 15672</strain>
    </source>
</reference>
<dbReference type="EMBL" id="BAAAPW010000007">
    <property type="protein sequence ID" value="GAA2044922.1"/>
    <property type="molecule type" value="Genomic_DNA"/>
</dbReference>
<evidence type="ECO:0000256" key="6">
    <source>
        <dbReference type="ARBA" id="ARBA00023136"/>
    </source>
</evidence>
<keyword evidence="6 7" id="KW-0472">Membrane</keyword>
<sequence>MLPIDVAHPACLGGSLTLHPRGALLSITMEPADPVPGTGADGRPDPAFASALGLVPAPTGRRSAAFAVDAAVWAIVAVPALVGWVLVARAALDPGTTGEADAAALVAPLVLAVAGQLLLAVLGIVQLALHGRRGVTIGKASFGLRSVQVATFARPGFRRVVLRALVLWSAQAVLPAVGPAVCFASGLWDPESRGRSWLDRIGRCWVVDARRGLDPFDAKALRHARRALDASPAADRAPLPSLATDRGVDDRTFIPAARSSSGVVAAPASTAAAAAPAAGAWTPPPIASPPAAPPAPPTPAPVARRAATLVFADGARYAASGLVLLGRSPASADADRGDVALLPLADGTMGLSKTHAAVEVGPDGIRVTDRWSRNGTAIVDAAGVERELEPGVPHAVPAGAAVRLGGLEFRVEEARA</sequence>
<dbReference type="InterPro" id="IPR051791">
    <property type="entry name" value="Pra-immunoreactive"/>
</dbReference>
<evidence type="ECO:0000256" key="1">
    <source>
        <dbReference type="ARBA" id="ARBA00004651"/>
    </source>
</evidence>
<accession>A0ABN2UWZ5</accession>
<keyword evidence="10" id="KW-1185">Reference proteome</keyword>
<dbReference type="InterPro" id="IPR000253">
    <property type="entry name" value="FHA_dom"/>
</dbReference>
<feature type="transmembrane region" description="Helical" evidence="7">
    <location>
        <begin position="104"/>
        <end position="129"/>
    </location>
</feature>
<dbReference type="InterPro" id="IPR010432">
    <property type="entry name" value="RDD"/>
</dbReference>
<name>A0ABN2UWZ5_9MICO</name>
<evidence type="ECO:0000256" key="4">
    <source>
        <dbReference type="ARBA" id="ARBA00022692"/>
    </source>
</evidence>
<comment type="caution">
    <text evidence="9">The sequence shown here is derived from an EMBL/GenBank/DDBJ whole genome shotgun (WGS) entry which is preliminary data.</text>
</comment>
<evidence type="ECO:0000256" key="5">
    <source>
        <dbReference type="ARBA" id="ARBA00022989"/>
    </source>
</evidence>
<comment type="subcellular location">
    <subcellularLocation>
        <location evidence="1">Cell membrane</location>
        <topology evidence="1">Multi-pass membrane protein</topology>
    </subcellularLocation>
</comment>
<dbReference type="PANTHER" id="PTHR36115">
    <property type="entry name" value="PROLINE-RICH ANTIGEN HOMOLOG-RELATED"/>
    <property type="match status" value="1"/>
</dbReference>
<protein>
    <recommendedName>
        <fullName evidence="8">FHA domain-containing protein</fullName>
    </recommendedName>
</protein>
<dbReference type="InterPro" id="IPR008984">
    <property type="entry name" value="SMAD_FHA_dom_sf"/>
</dbReference>
<feature type="transmembrane region" description="Helical" evidence="7">
    <location>
        <begin position="164"/>
        <end position="188"/>
    </location>
</feature>
<evidence type="ECO:0000256" key="7">
    <source>
        <dbReference type="SAM" id="Phobius"/>
    </source>
</evidence>
<feature type="domain" description="FHA" evidence="8">
    <location>
        <begin position="323"/>
        <end position="378"/>
    </location>
</feature>
<organism evidence="9 10">
    <name type="scientific">Agromyces tropicus</name>
    <dbReference type="NCBI Taxonomy" id="555371"/>
    <lineage>
        <taxon>Bacteria</taxon>
        <taxon>Bacillati</taxon>
        <taxon>Actinomycetota</taxon>
        <taxon>Actinomycetes</taxon>
        <taxon>Micrococcales</taxon>
        <taxon>Microbacteriaceae</taxon>
        <taxon>Agromyces</taxon>
    </lineage>
</organism>
<dbReference type="PROSITE" id="PS50006">
    <property type="entry name" value="FHA_DOMAIN"/>
    <property type="match status" value="1"/>
</dbReference>
<dbReference type="Pfam" id="PF06271">
    <property type="entry name" value="RDD"/>
    <property type="match status" value="1"/>
</dbReference>
<keyword evidence="4 7" id="KW-0812">Transmembrane</keyword>
<gene>
    <name evidence="9" type="ORF">GCM10009819_35150</name>
</gene>
<dbReference type="CDD" id="cd00060">
    <property type="entry name" value="FHA"/>
    <property type="match status" value="1"/>
</dbReference>
<feature type="transmembrane region" description="Helical" evidence="7">
    <location>
        <begin position="70"/>
        <end position="92"/>
    </location>
</feature>
<keyword evidence="5 7" id="KW-1133">Transmembrane helix</keyword>
<evidence type="ECO:0000313" key="10">
    <source>
        <dbReference type="Proteomes" id="UP001501196"/>
    </source>
</evidence>
<dbReference type="PANTHER" id="PTHR36115:SF6">
    <property type="entry name" value="PROLINE-RICH ANTIGEN HOMOLOG"/>
    <property type="match status" value="1"/>
</dbReference>
<evidence type="ECO:0000256" key="3">
    <source>
        <dbReference type="ARBA" id="ARBA00022553"/>
    </source>
</evidence>
<evidence type="ECO:0000313" key="9">
    <source>
        <dbReference type="EMBL" id="GAA2044922.1"/>
    </source>
</evidence>
<keyword evidence="2" id="KW-1003">Cell membrane</keyword>
<proteinExistence type="predicted"/>
<dbReference type="Gene3D" id="2.60.200.20">
    <property type="match status" value="1"/>
</dbReference>
<keyword evidence="3" id="KW-0597">Phosphoprotein</keyword>
<evidence type="ECO:0000256" key="2">
    <source>
        <dbReference type="ARBA" id="ARBA00022475"/>
    </source>
</evidence>